<gene>
    <name evidence="2" type="ORF">H9624_02685</name>
</gene>
<comment type="caution">
    <text evidence="2">The sequence shown here is derived from an EMBL/GenBank/DDBJ whole genome shotgun (WGS) entry which is preliminary data.</text>
</comment>
<dbReference type="Gene3D" id="3.40.640.10">
    <property type="entry name" value="Type I PLP-dependent aspartate aminotransferase-like (Major domain)"/>
    <property type="match status" value="1"/>
</dbReference>
<dbReference type="InterPro" id="IPR015424">
    <property type="entry name" value="PyrdxlP-dep_Trfase"/>
</dbReference>
<dbReference type="GO" id="GO:0008483">
    <property type="term" value="F:transaminase activity"/>
    <property type="evidence" value="ECO:0007669"/>
    <property type="project" value="UniProtKB-KW"/>
</dbReference>
<keyword evidence="2" id="KW-0808">Transferase</keyword>
<dbReference type="PANTHER" id="PTHR43586">
    <property type="entry name" value="CYSTEINE DESULFURASE"/>
    <property type="match status" value="1"/>
</dbReference>
<dbReference type="PANTHER" id="PTHR43586:SF21">
    <property type="entry name" value="PYRIDOXAL PHOSPHATE (PLP)-DEPENDENT ASPARTATE AMINOTRANSFERASE SUPERFAMILY"/>
    <property type="match status" value="1"/>
</dbReference>
<keyword evidence="2" id="KW-0032">Aminotransferase</keyword>
<dbReference type="SUPFAM" id="SSF53383">
    <property type="entry name" value="PLP-dependent transferases"/>
    <property type="match status" value="1"/>
</dbReference>
<dbReference type="Gene3D" id="3.90.1150.10">
    <property type="entry name" value="Aspartate Aminotransferase, domain 1"/>
    <property type="match status" value="1"/>
</dbReference>
<evidence type="ECO:0000313" key="3">
    <source>
        <dbReference type="Proteomes" id="UP000661894"/>
    </source>
</evidence>
<sequence>MALSLDLARAEFGGTAGYLASASMGLPCRATVTALREDLSATFDGGRTPADYEGVVTAGRALYAELVGVDAQDVAIGSQTSVLAGVVAAWLPAGSEVLTVEGEFTSMTYPFLVRPDLTVRAVPLADLAEAVHSGTTLVAFSYIQSATGDVADVDAVVREAARHGARTFCDLTQAAGIHPVDADQLDLTVCHAYKWLCAPRGAAFLTVRGDLQQLITPVQAGWYAGRDVWSSVYGTTMDLAPDARRFDVSPVWPAWVGAVPALELFASLDIGAVWRHGAGLGAMTLEALGEPVQQQAVVTVADERGEKLRALTAAGIRASGRAGRLRLAYHLWNDEDDVDRVVRTLHRARTAV</sequence>
<name>A0ABR8YZK7_9MICO</name>
<accession>A0ABR8YZK7</accession>
<reference evidence="2 3" key="1">
    <citation type="submission" date="2020-08" db="EMBL/GenBank/DDBJ databases">
        <title>A Genomic Blueprint of the Chicken Gut Microbiome.</title>
        <authorList>
            <person name="Gilroy R."/>
            <person name="Ravi A."/>
            <person name="Getino M."/>
            <person name="Pursley I."/>
            <person name="Horton D.L."/>
            <person name="Alikhan N.-F."/>
            <person name="Baker D."/>
            <person name="Gharbi K."/>
            <person name="Hall N."/>
            <person name="Watson M."/>
            <person name="Adriaenssens E.M."/>
            <person name="Foster-Nyarko E."/>
            <person name="Jarju S."/>
            <person name="Secka A."/>
            <person name="Antonio M."/>
            <person name="Oren A."/>
            <person name="Chaudhuri R."/>
            <person name="La Ragione R.M."/>
            <person name="Hildebrand F."/>
            <person name="Pallen M.J."/>
        </authorList>
    </citation>
    <scope>NUCLEOTIDE SEQUENCE [LARGE SCALE GENOMIC DNA]</scope>
    <source>
        <strain evidence="2 3">Sa1BUA1</strain>
    </source>
</reference>
<keyword evidence="3" id="KW-1185">Reference proteome</keyword>
<evidence type="ECO:0000313" key="2">
    <source>
        <dbReference type="EMBL" id="MBD8061228.1"/>
    </source>
</evidence>
<dbReference type="EMBL" id="JACSPO010000001">
    <property type="protein sequence ID" value="MBD8061228.1"/>
    <property type="molecule type" value="Genomic_DNA"/>
</dbReference>
<organism evidence="2 3">
    <name type="scientific">Oceanitalea stevensii</name>
    <dbReference type="NCBI Taxonomy" id="2763072"/>
    <lineage>
        <taxon>Bacteria</taxon>
        <taxon>Bacillati</taxon>
        <taxon>Actinomycetota</taxon>
        <taxon>Actinomycetes</taxon>
        <taxon>Micrococcales</taxon>
        <taxon>Bogoriellaceae</taxon>
        <taxon>Georgenia</taxon>
    </lineage>
</organism>
<dbReference type="Pfam" id="PF00266">
    <property type="entry name" value="Aminotran_5"/>
    <property type="match status" value="1"/>
</dbReference>
<evidence type="ECO:0000259" key="1">
    <source>
        <dbReference type="Pfam" id="PF00266"/>
    </source>
</evidence>
<protein>
    <submittedName>
        <fullName evidence="2">Aminotransferase class V-fold PLP-dependent enzyme</fullName>
    </submittedName>
</protein>
<dbReference type="InterPro" id="IPR015421">
    <property type="entry name" value="PyrdxlP-dep_Trfase_major"/>
</dbReference>
<dbReference type="RefSeq" id="WP_251838360.1">
    <property type="nucleotide sequence ID" value="NZ_JACSPO010000001.1"/>
</dbReference>
<dbReference type="InterPro" id="IPR015422">
    <property type="entry name" value="PyrdxlP-dep_Trfase_small"/>
</dbReference>
<proteinExistence type="predicted"/>
<dbReference type="Proteomes" id="UP000661894">
    <property type="component" value="Unassembled WGS sequence"/>
</dbReference>
<feature type="domain" description="Aminotransferase class V" evidence="1">
    <location>
        <begin position="124"/>
        <end position="304"/>
    </location>
</feature>
<dbReference type="InterPro" id="IPR000192">
    <property type="entry name" value="Aminotrans_V_dom"/>
</dbReference>